<evidence type="ECO:0000313" key="2">
    <source>
        <dbReference type="EMBL" id="SVD18915.1"/>
    </source>
</evidence>
<gene>
    <name evidence="2" type="ORF">METZ01_LOCUS371769</name>
</gene>
<protein>
    <submittedName>
        <fullName evidence="2">Uncharacterized protein</fullName>
    </submittedName>
</protein>
<feature type="non-terminal residue" evidence="2">
    <location>
        <position position="31"/>
    </location>
</feature>
<name>A0A382TAT5_9ZZZZ</name>
<feature type="compositionally biased region" description="Basic residues" evidence="1">
    <location>
        <begin position="1"/>
        <end position="15"/>
    </location>
</feature>
<feature type="non-terminal residue" evidence="2">
    <location>
        <position position="1"/>
    </location>
</feature>
<dbReference type="EMBL" id="UINC01135018">
    <property type="protein sequence ID" value="SVD18915.1"/>
    <property type="molecule type" value="Genomic_DNA"/>
</dbReference>
<evidence type="ECO:0000256" key="1">
    <source>
        <dbReference type="SAM" id="MobiDB-lite"/>
    </source>
</evidence>
<dbReference type="AlphaFoldDB" id="A0A382TAT5"/>
<organism evidence="2">
    <name type="scientific">marine metagenome</name>
    <dbReference type="NCBI Taxonomy" id="408172"/>
    <lineage>
        <taxon>unclassified sequences</taxon>
        <taxon>metagenomes</taxon>
        <taxon>ecological metagenomes</taxon>
    </lineage>
</organism>
<accession>A0A382TAT5</accession>
<proteinExistence type="predicted"/>
<sequence>RRQKVALVHSLRRGMNHSCRSHSDREASPVI</sequence>
<feature type="compositionally biased region" description="Basic and acidic residues" evidence="1">
    <location>
        <begin position="21"/>
        <end position="31"/>
    </location>
</feature>
<feature type="region of interest" description="Disordered" evidence="1">
    <location>
        <begin position="1"/>
        <end position="31"/>
    </location>
</feature>
<reference evidence="2" key="1">
    <citation type="submission" date="2018-05" db="EMBL/GenBank/DDBJ databases">
        <authorList>
            <person name="Lanie J.A."/>
            <person name="Ng W.-L."/>
            <person name="Kazmierczak K.M."/>
            <person name="Andrzejewski T.M."/>
            <person name="Davidsen T.M."/>
            <person name="Wayne K.J."/>
            <person name="Tettelin H."/>
            <person name="Glass J.I."/>
            <person name="Rusch D."/>
            <person name="Podicherti R."/>
            <person name="Tsui H.-C.T."/>
            <person name="Winkler M.E."/>
        </authorList>
    </citation>
    <scope>NUCLEOTIDE SEQUENCE</scope>
</reference>